<dbReference type="SUPFAM" id="SSF88659">
    <property type="entry name" value="Sigma3 and sigma4 domains of RNA polymerase sigma factors"/>
    <property type="match status" value="1"/>
</dbReference>
<dbReference type="InterPro" id="IPR039425">
    <property type="entry name" value="RNA_pol_sigma-70-like"/>
</dbReference>
<gene>
    <name evidence="5" type="ORF">ACFOUP_18620</name>
</gene>
<evidence type="ECO:0000256" key="3">
    <source>
        <dbReference type="ARBA" id="ARBA00023082"/>
    </source>
</evidence>
<dbReference type="Gene3D" id="1.10.10.10">
    <property type="entry name" value="Winged helix-like DNA-binding domain superfamily/Winged helix DNA-binding domain"/>
    <property type="match status" value="1"/>
</dbReference>
<evidence type="ECO:0000256" key="1">
    <source>
        <dbReference type="ARBA" id="ARBA00010641"/>
    </source>
</evidence>
<evidence type="ECO:0000256" key="2">
    <source>
        <dbReference type="ARBA" id="ARBA00023015"/>
    </source>
</evidence>
<dbReference type="Proteomes" id="UP001595766">
    <property type="component" value="Unassembled WGS sequence"/>
</dbReference>
<reference evidence="6" key="1">
    <citation type="journal article" date="2019" name="Int. J. Syst. Evol. Microbiol.">
        <title>The Global Catalogue of Microorganisms (GCM) 10K type strain sequencing project: providing services to taxonomists for standard genome sequencing and annotation.</title>
        <authorList>
            <consortium name="The Broad Institute Genomics Platform"/>
            <consortium name="The Broad Institute Genome Sequencing Center for Infectious Disease"/>
            <person name="Wu L."/>
            <person name="Ma J."/>
        </authorList>
    </citation>
    <scope>NUCLEOTIDE SEQUENCE [LARGE SCALE GENOMIC DNA]</scope>
    <source>
        <strain evidence="6">CECT 8551</strain>
    </source>
</reference>
<accession>A0ABV8EQ14</accession>
<proteinExistence type="inferred from homology"/>
<dbReference type="PANTHER" id="PTHR43133">
    <property type="entry name" value="RNA POLYMERASE ECF-TYPE SIGMA FACTO"/>
    <property type="match status" value="1"/>
</dbReference>
<protein>
    <submittedName>
        <fullName evidence="5">RNA polymerase sigma factor</fullName>
    </submittedName>
</protein>
<dbReference type="Gene3D" id="1.10.1740.10">
    <property type="match status" value="1"/>
</dbReference>
<dbReference type="NCBIfam" id="TIGR02937">
    <property type="entry name" value="sigma70-ECF"/>
    <property type="match status" value="1"/>
</dbReference>
<evidence type="ECO:0000313" key="5">
    <source>
        <dbReference type="EMBL" id="MFC3978404.1"/>
    </source>
</evidence>
<organism evidence="5 6">
    <name type="scientific">Belliella kenyensis</name>
    <dbReference type="NCBI Taxonomy" id="1472724"/>
    <lineage>
        <taxon>Bacteria</taxon>
        <taxon>Pseudomonadati</taxon>
        <taxon>Bacteroidota</taxon>
        <taxon>Cytophagia</taxon>
        <taxon>Cytophagales</taxon>
        <taxon>Cyclobacteriaceae</taxon>
        <taxon>Belliella</taxon>
    </lineage>
</organism>
<dbReference type="SUPFAM" id="SSF88946">
    <property type="entry name" value="Sigma2 domain of RNA polymerase sigma factors"/>
    <property type="match status" value="1"/>
</dbReference>
<name>A0ABV8EQ14_9BACT</name>
<dbReference type="PANTHER" id="PTHR43133:SF46">
    <property type="entry name" value="RNA POLYMERASE SIGMA-70 FACTOR ECF SUBFAMILY"/>
    <property type="match status" value="1"/>
</dbReference>
<comment type="similarity">
    <text evidence="1">Belongs to the sigma-70 factor family. ECF subfamily.</text>
</comment>
<comment type="caution">
    <text evidence="5">The sequence shown here is derived from an EMBL/GenBank/DDBJ whole genome shotgun (WGS) entry which is preliminary data.</text>
</comment>
<dbReference type="InterPro" id="IPR013324">
    <property type="entry name" value="RNA_pol_sigma_r3/r4-like"/>
</dbReference>
<keyword evidence="3" id="KW-0731">Sigma factor</keyword>
<dbReference type="EMBL" id="JBHSAV010000094">
    <property type="protein sequence ID" value="MFC3978404.1"/>
    <property type="molecule type" value="Genomic_DNA"/>
</dbReference>
<evidence type="ECO:0000313" key="6">
    <source>
        <dbReference type="Proteomes" id="UP001595766"/>
    </source>
</evidence>
<keyword evidence="6" id="KW-1185">Reference proteome</keyword>
<evidence type="ECO:0000256" key="4">
    <source>
        <dbReference type="ARBA" id="ARBA00023163"/>
    </source>
</evidence>
<keyword evidence="4" id="KW-0804">Transcription</keyword>
<dbReference type="InterPro" id="IPR036388">
    <property type="entry name" value="WH-like_DNA-bd_sf"/>
</dbReference>
<dbReference type="InterPro" id="IPR013325">
    <property type="entry name" value="RNA_pol_sigma_r2"/>
</dbReference>
<keyword evidence="2" id="KW-0805">Transcription regulation</keyword>
<dbReference type="RefSeq" id="WP_241294949.1">
    <property type="nucleotide sequence ID" value="NZ_JAKZGR010000008.1"/>
</dbReference>
<dbReference type="InterPro" id="IPR014284">
    <property type="entry name" value="RNA_pol_sigma-70_dom"/>
</dbReference>
<sequence length="181" mass="21445">MIDTQIILGFQSDNDIFYKSFYREHREDFVRYLIKVGLNKEQAIEVFHESILVLRKKAKSKTLENVSVSFKTYFYAIGKYKAYDLFKAQRKEILIIQEDIKDVAYPLIEDEDQTELIQAIKVKFKELGNSCRKLLTSFYLEGLSIKEITQREHYENENTVRAQKSRCLKQLKTLVLNGKER</sequence>